<keyword evidence="2" id="KW-1185">Reference proteome</keyword>
<reference evidence="1" key="1">
    <citation type="journal article" date="2021" name="Int. J. Syst. Evol. Microbiol.">
        <title>Bradyrhizobium septentrionale sp. nov. (sv. septentrionale) and Bradyrhizobium quebecense sp. nov. (sv. septentrionale) associated with legumes native to Canada possess rearranged symbiosis genes and numerous insertion sequences.</title>
        <authorList>
            <person name="Bromfield E.S.P."/>
            <person name="Cloutier S."/>
        </authorList>
    </citation>
    <scope>NUCLEOTIDE SEQUENCE</scope>
    <source>
        <strain evidence="1">5S5</strain>
    </source>
</reference>
<evidence type="ECO:0000313" key="1">
    <source>
        <dbReference type="EMBL" id="WXC82156.1"/>
    </source>
</evidence>
<gene>
    <name evidence="1" type="ORF">WDK88_11485</name>
</gene>
<protein>
    <submittedName>
        <fullName evidence="1">Uncharacterized protein</fullName>
    </submittedName>
</protein>
<sequence>MKASVFSPYRTRSIRPLGVMSASPSVRMKGYEIHHSRKDQPLLDVEVLAGAQARVKDVAANAMPMTNHHGIGFYIVHQGVIGTWLLVDWWIDEILLHHRLFRSSASDTSNFKPVNDGLACCTWELAVMAHERNVWIESNSIGLDDPLADYATKFFISET</sequence>
<name>A0ABZ2P4I8_9BRAD</name>
<proteinExistence type="predicted"/>
<dbReference type="Proteomes" id="UP001432046">
    <property type="component" value="Chromosome"/>
</dbReference>
<dbReference type="RefSeq" id="WP_338834483.1">
    <property type="nucleotide sequence ID" value="NZ_CP147711.1"/>
</dbReference>
<accession>A0ABZ2P4I8</accession>
<organism evidence="1 2">
    <name type="scientific">Bradyrhizobium septentrionale</name>
    <dbReference type="NCBI Taxonomy" id="1404411"/>
    <lineage>
        <taxon>Bacteria</taxon>
        <taxon>Pseudomonadati</taxon>
        <taxon>Pseudomonadota</taxon>
        <taxon>Alphaproteobacteria</taxon>
        <taxon>Hyphomicrobiales</taxon>
        <taxon>Nitrobacteraceae</taxon>
        <taxon>Bradyrhizobium</taxon>
    </lineage>
</organism>
<dbReference type="EMBL" id="CP147711">
    <property type="protein sequence ID" value="WXC82156.1"/>
    <property type="molecule type" value="Genomic_DNA"/>
</dbReference>
<evidence type="ECO:0000313" key="2">
    <source>
        <dbReference type="Proteomes" id="UP001432046"/>
    </source>
</evidence>
<reference evidence="1" key="2">
    <citation type="submission" date="2024-03" db="EMBL/GenBank/DDBJ databases">
        <authorList>
            <person name="Bromfield E.S.P."/>
            <person name="Cloutier S."/>
        </authorList>
    </citation>
    <scope>NUCLEOTIDE SEQUENCE</scope>
    <source>
        <strain evidence="1">5S5</strain>
    </source>
</reference>